<reference evidence="4 5" key="1">
    <citation type="submission" date="2019-11" db="EMBL/GenBank/DDBJ databases">
        <authorList>
            <person name="Zheng R.K."/>
            <person name="Sun C.M."/>
        </authorList>
    </citation>
    <scope>NUCLEOTIDE SEQUENCE [LARGE SCALE GENOMIC DNA]</scope>
    <source>
        <strain evidence="4 5">WC007</strain>
    </source>
</reference>
<feature type="domain" description="Protein FecR C-terminal" evidence="3">
    <location>
        <begin position="276"/>
        <end position="338"/>
    </location>
</feature>
<dbReference type="Pfam" id="PF16344">
    <property type="entry name" value="FecR_C"/>
    <property type="match status" value="1"/>
</dbReference>
<gene>
    <name evidence="4" type="ORF">GM418_28900</name>
</gene>
<evidence type="ECO:0000313" key="4">
    <source>
        <dbReference type="EMBL" id="QGY47544.1"/>
    </source>
</evidence>
<dbReference type="Proteomes" id="UP000428260">
    <property type="component" value="Chromosome"/>
</dbReference>
<dbReference type="Gene3D" id="3.55.50.30">
    <property type="match status" value="1"/>
</dbReference>
<dbReference type="EMBL" id="CP046401">
    <property type="protein sequence ID" value="QGY47544.1"/>
    <property type="molecule type" value="Genomic_DNA"/>
</dbReference>
<protein>
    <submittedName>
        <fullName evidence="4">DUF4974 domain-containing protein</fullName>
    </submittedName>
</protein>
<feature type="transmembrane region" description="Helical" evidence="1">
    <location>
        <begin position="98"/>
        <end position="117"/>
    </location>
</feature>
<keyword evidence="1" id="KW-0812">Transmembrane</keyword>
<dbReference type="InterPro" id="IPR032508">
    <property type="entry name" value="FecR_C"/>
</dbReference>
<accession>A0A6I6KBE2</accession>
<dbReference type="AlphaFoldDB" id="A0A6I6KBE2"/>
<dbReference type="InterPro" id="IPR006860">
    <property type="entry name" value="FecR"/>
</dbReference>
<dbReference type="PANTHER" id="PTHR30273:SF2">
    <property type="entry name" value="PROTEIN FECR"/>
    <property type="match status" value="1"/>
</dbReference>
<dbReference type="PANTHER" id="PTHR30273">
    <property type="entry name" value="PERIPLASMIC SIGNAL SENSOR AND SIGMA FACTOR ACTIVATOR FECR-RELATED"/>
    <property type="match status" value="1"/>
</dbReference>
<dbReference type="Gene3D" id="2.60.120.1440">
    <property type="match status" value="1"/>
</dbReference>
<sequence>MRLRINAYSCIIYNMENFEDILKLVTGNLTKEKKEKVLSEINDNKGNIEIFRKVKIAWAILSSSSKQLSDFDEENLFLKIKAEISGKKRNRIPALHTVLKYAAGIIILISLTTIFYLNKQDQNNIPENTEEILYTSVVTENGQRSKVVLPDSSIVWLNSGTTLSYPNTFSGENRKVTLNGQAFFQVYHKENYPFSVHAHGLMITVLGTKFDVDAYPENDEIAVVLESGKVELTHEGFESFKYSMKPGERANYNIAAKSLNIGHVDASIYSSWKDGKLIFRNEPMKNVVEKLKKWYNIDIEVADTEVYNSIFSGTIQNESYEEIFRLIGAVCHVNCKIIHNYEEEAKPEIIISNK</sequence>
<dbReference type="KEGG" id="mcos:GM418_28900"/>
<keyword evidence="1" id="KW-0472">Membrane</keyword>
<dbReference type="RefSeq" id="WP_158871531.1">
    <property type="nucleotide sequence ID" value="NZ_CP046401.1"/>
</dbReference>
<proteinExistence type="predicted"/>
<organism evidence="4 5">
    <name type="scientific">Maribellus comscasis</name>
    <dbReference type="NCBI Taxonomy" id="2681766"/>
    <lineage>
        <taxon>Bacteria</taxon>
        <taxon>Pseudomonadati</taxon>
        <taxon>Bacteroidota</taxon>
        <taxon>Bacteroidia</taxon>
        <taxon>Marinilabiliales</taxon>
        <taxon>Prolixibacteraceae</taxon>
        <taxon>Maribellus</taxon>
    </lineage>
</organism>
<dbReference type="Pfam" id="PF04773">
    <property type="entry name" value="FecR"/>
    <property type="match status" value="1"/>
</dbReference>
<evidence type="ECO:0000259" key="3">
    <source>
        <dbReference type="Pfam" id="PF16344"/>
    </source>
</evidence>
<dbReference type="FunFam" id="2.60.120.1440:FF:000001">
    <property type="entry name" value="Putative anti-sigma factor"/>
    <property type="match status" value="1"/>
</dbReference>
<dbReference type="GO" id="GO:0016989">
    <property type="term" value="F:sigma factor antagonist activity"/>
    <property type="evidence" value="ECO:0007669"/>
    <property type="project" value="TreeGrafter"/>
</dbReference>
<keyword evidence="5" id="KW-1185">Reference proteome</keyword>
<evidence type="ECO:0000259" key="2">
    <source>
        <dbReference type="Pfam" id="PF04773"/>
    </source>
</evidence>
<evidence type="ECO:0000313" key="5">
    <source>
        <dbReference type="Proteomes" id="UP000428260"/>
    </source>
</evidence>
<name>A0A6I6KBE2_9BACT</name>
<dbReference type="PIRSF" id="PIRSF018266">
    <property type="entry name" value="FecR"/>
    <property type="match status" value="1"/>
</dbReference>
<keyword evidence="1" id="KW-1133">Transmembrane helix</keyword>
<evidence type="ECO:0000256" key="1">
    <source>
        <dbReference type="SAM" id="Phobius"/>
    </source>
</evidence>
<feature type="domain" description="FecR protein" evidence="2">
    <location>
        <begin position="137"/>
        <end position="231"/>
    </location>
</feature>
<dbReference type="InterPro" id="IPR012373">
    <property type="entry name" value="Ferrdict_sens_TM"/>
</dbReference>